<dbReference type="SMART" id="SM00155">
    <property type="entry name" value="PLDc"/>
    <property type="match status" value="2"/>
</dbReference>
<evidence type="ECO:0000256" key="2">
    <source>
        <dbReference type="ARBA" id="ARBA00022475"/>
    </source>
</evidence>
<dbReference type="CDD" id="cd09160">
    <property type="entry name" value="PLDc_SMU_988_like_2"/>
    <property type="match status" value="1"/>
</dbReference>
<dbReference type="EMBL" id="CYZP01000011">
    <property type="protein sequence ID" value="CUN96590.1"/>
    <property type="molecule type" value="Genomic_DNA"/>
</dbReference>
<keyword evidence="3" id="KW-0444">Lipid biosynthesis</keyword>
<keyword evidence="8" id="KW-0443">Lipid metabolism</keyword>
<dbReference type="PANTHER" id="PTHR21248:SF22">
    <property type="entry name" value="PHOSPHOLIPASE D"/>
    <property type="match status" value="1"/>
</dbReference>
<dbReference type="PROSITE" id="PS50035">
    <property type="entry name" value="PLD"/>
    <property type="match status" value="2"/>
</dbReference>
<dbReference type="SUPFAM" id="SSF56024">
    <property type="entry name" value="Phospholipase D/nuclease"/>
    <property type="match status" value="2"/>
</dbReference>
<dbReference type="PANTHER" id="PTHR21248">
    <property type="entry name" value="CARDIOLIPIN SYNTHASE"/>
    <property type="match status" value="1"/>
</dbReference>
<feature type="domain" description="PLD phosphodiesterase" evidence="14">
    <location>
        <begin position="432"/>
        <end position="459"/>
    </location>
</feature>
<comment type="subcellular location">
    <subcellularLocation>
        <location evidence="1">Cell membrane</location>
        <topology evidence="1">Multi-pass membrane protein</topology>
    </subcellularLocation>
</comment>
<evidence type="ECO:0000259" key="14">
    <source>
        <dbReference type="PROSITE" id="PS50035"/>
    </source>
</evidence>
<feature type="domain" description="PLD phosphodiesterase" evidence="14">
    <location>
        <begin position="251"/>
        <end position="278"/>
    </location>
</feature>
<dbReference type="GeneID" id="75080537"/>
<sequence>MKQDTLEGRAKTKNGVKRLCFSAVCILLEAAFIIAMITKLNQYAEIINLMTRLLAGVLVLKLYASDQTSSMKMPWVILILVFPILGVGLYLLIGLNGGTRKMRERYDQIDRELLPLLPNDSECRETLGRKIPKAGNISDYIQKNASYPVYQNTDVIYYDEAVKGLEAQLADLAKAEKFIFMEYHAIEDAQAWHKIQRVLEDRVKAGVEVRVFYDDMGSIGFINTDFIKKMENVGIHCRVFNPFTPGLNVFLNNRDHRKITVIDGKVGFTGGYNLANEYFNFTHPYGQWKDTGIRLEGEAVRSLTVTFLEMWNAVSDKDKNDSDFTGFLVQTDYQAKQTGFIQPYADSPMDHEQVGEEVYISMVNKAEKYCWFMTPYLIITDEMSHALCLAAKRGVDVRIITPGIPDKKMIYNITRSFYHGLVKHGVRIYEWTPGFCHAKISVADDCMATCGTINLDYRSLYHHFENGCFMADCQAVLDIRNDLAATMDECREVTEQYSTGRSAYLRLGQLFMRLFAGLL</sequence>
<evidence type="ECO:0000256" key="5">
    <source>
        <dbReference type="ARBA" id="ARBA00022692"/>
    </source>
</evidence>
<keyword evidence="9 13" id="KW-0472">Membrane</keyword>
<evidence type="ECO:0000256" key="3">
    <source>
        <dbReference type="ARBA" id="ARBA00022516"/>
    </source>
</evidence>
<keyword evidence="11" id="KW-1208">Phospholipid metabolism</keyword>
<feature type="transmembrane region" description="Helical" evidence="13">
    <location>
        <begin position="19"/>
        <end position="37"/>
    </location>
</feature>
<dbReference type="Proteomes" id="UP000095645">
    <property type="component" value="Unassembled WGS sequence"/>
</dbReference>
<feature type="transmembrane region" description="Helical" evidence="13">
    <location>
        <begin position="43"/>
        <end position="63"/>
    </location>
</feature>
<evidence type="ECO:0000256" key="6">
    <source>
        <dbReference type="ARBA" id="ARBA00022737"/>
    </source>
</evidence>
<evidence type="ECO:0000256" key="11">
    <source>
        <dbReference type="ARBA" id="ARBA00023264"/>
    </source>
</evidence>
<dbReference type="CDD" id="cd09154">
    <property type="entry name" value="PLDc_SMU_988_like_1"/>
    <property type="match status" value="1"/>
</dbReference>
<evidence type="ECO:0000256" key="13">
    <source>
        <dbReference type="SAM" id="Phobius"/>
    </source>
</evidence>
<dbReference type="RefSeq" id="WP_025579271.1">
    <property type="nucleotide sequence ID" value="NZ_CYZP01000011.1"/>
</dbReference>
<dbReference type="AlphaFoldDB" id="A0A174BA13"/>
<keyword evidence="6" id="KW-0677">Repeat</keyword>
<keyword evidence="5 13" id="KW-0812">Transmembrane</keyword>
<dbReference type="InterPro" id="IPR022924">
    <property type="entry name" value="Cardiolipin_synthase"/>
</dbReference>
<keyword evidence="2" id="KW-1003">Cell membrane</keyword>
<dbReference type="EC" id="2.7.8.-" evidence="12"/>
<name>A0A174BA13_9FIRM</name>
<dbReference type="Pfam" id="PF13091">
    <property type="entry name" value="PLDc_2"/>
    <property type="match status" value="2"/>
</dbReference>
<dbReference type="Pfam" id="PF13396">
    <property type="entry name" value="PLDc_N"/>
    <property type="match status" value="1"/>
</dbReference>
<organism evidence="15 16">
    <name type="scientific">Blautia obeum</name>
    <dbReference type="NCBI Taxonomy" id="40520"/>
    <lineage>
        <taxon>Bacteria</taxon>
        <taxon>Bacillati</taxon>
        <taxon>Bacillota</taxon>
        <taxon>Clostridia</taxon>
        <taxon>Lachnospirales</taxon>
        <taxon>Lachnospiraceae</taxon>
        <taxon>Blautia</taxon>
    </lineage>
</organism>
<feature type="transmembrane region" description="Helical" evidence="13">
    <location>
        <begin position="75"/>
        <end position="95"/>
    </location>
</feature>
<evidence type="ECO:0000256" key="7">
    <source>
        <dbReference type="ARBA" id="ARBA00022989"/>
    </source>
</evidence>
<dbReference type="Gene3D" id="3.30.870.10">
    <property type="entry name" value="Endonuclease Chain A"/>
    <property type="match status" value="2"/>
</dbReference>
<dbReference type="GO" id="GO:0005886">
    <property type="term" value="C:plasma membrane"/>
    <property type="evidence" value="ECO:0007669"/>
    <property type="project" value="UniProtKB-SubCell"/>
</dbReference>
<evidence type="ECO:0000256" key="12">
    <source>
        <dbReference type="NCBIfam" id="TIGR04265"/>
    </source>
</evidence>
<evidence type="ECO:0000313" key="15">
    <source>
        <dbReference type="EMBL" id="CUN96590.1"/>
    </source>
</evidence>
<proteinExistence type="predicted"/>
<dbReference type="GO" id="GO:0032049">
    <property type="term" value="P:cardiolipin biosynthetic process"/>
    <property type="evidence" value="ECO:0007669"/>
    <property type="project" value="UniProtKB-UniRule"/>
</dbReference>
<gene>
    <name evidence="15" type="primary">cls_3</name>
    <name evidence="15" type="ORF">ERS852476_01535</name>
</gene>
<evidence type="ECO:0000256" key="10">
    <source>
        <dbReference type="ARBA" id="ARBA00023209"/>
    </source>
</evidence>
<dbReference type="InterPro" id="IPR025202">
    <property type="entry name" value="PLD-like_dom"/>
</dbReference>
<evidence type="ECO:0000313" key="16">
    <source>
        <dbReference type="Proteomes" id="UP000095645"/>
    </source>
</evidence>
<keyword evidence="4 15" id="KW-0808">Transferase</keyword>
<keyword evidence="10" id="KW-0594">Phospholipid biosynthesis</keyword>
<keyword evidence="7 13" id="KW-1133">Transmembrane helix</keyword>
<evidence type="ECO:0000256" key="4">
    <source>
        <dbReference type="ARBA" id="ARBA00022679"/>
    </source>
</evidence>
<dbReference type="GO" id="GO:0008808">
    <property type="term" value="F:cardiolipin synthase activity"/>
    <property type="evidence" value="ECO:0007669"/>
    <property type="project" value="UniProtKB-UniRule"/>
</dbReference>
<dbReference type="NCBIfam" id="TIGR04265">
    <property type="entry name" value="bac_cardiolipin"/>
    <property type="match status" value="1"/>
</dbReference>
<dbReference type="InterPro" id="IPR027379">
    <property type="entry name" value="CLS_N"/>
</dbReference>
<protein>
    <recommendedName>
        <fullName evidence="12">Cardiolipin synthase</fullName>
        <ecNumber evidence="12">2.7.8.-</ecNumber>
    </recommendedName>
</protein>
<dbReference type="InterPro" id="IPR001736">
    <property type="entry name" value="PLipase_D/transphosphatidylase"/>
</dbReference>
<reference evidence="15 16" key="1">
    <citation type="submission" date="2015-09" db="EMBL/GenBank/DDBJ databases">
        <authorList>
            <consortium name="Pathogen Informatics"/>
        </authorList>
    </citation>
    <scope>NUCLEOTIDE SEQUENCE [LARGE SCALE GENOMIC DNA]</scope>
    <source>
        <strain evidence="15 16">2789STDY5834861</strain>
    </source>
</reference>
<evidence type="ECO:0000256" key="8">
    <source>
        <dbReference type="ARBA" id="ARBA00023098"/>
    </source>
</evidence>
<evidence type="ECO:0000256" key="1">
    <source>
        <dbReference type="ARBA" id="ARBA00004651"/>
    </source>
</evidence>
<accession>A0A174BA13</accession>
<evidence type="ECO:0000256" key="9">
    <source>
        <dbReference type="ARBA" id="ARBA00023136"/>
    </source>
</evidence>